<protein>
    <submittedName>
        <fullName evidence="1">Uncharacterized protein</fullName>
    </submittedName>
</protein>
<dbReference type="AlphaFoldDB" id="A0A9P8NX55"/>
<proteinExistence type="predicted"/>
<reference evidence="1" key="2">
    <citation type="submission" date="2021-01" db="EMBL/GenBank/DDBJ databases">
        <authorList>
            <person name="Schikora-Tamarit M.A."/>
        </authorList>
    </citation>
    <scope>NUCLEOTIDE SEQUENCE</scope>
    <source>
        <strain evidence="1">NCAIM Y.01608</strain>
    </source>
</reference>
<name>A0A9P8NX55_9ASCO</name>
<reference evidence="1" key="1">
    <citation type="journal article" date="2021" name="Open Biol.">
        <title>Shared evolutionary footprints suggest mitochondrial oxidative damage underlies multiple complex I losses in fungi.</title>
        <authorList>
            <person name="Schikora-Tamarit M.A."/>
            <person name="Marcet-Houben M."/>
            <person name="Nosek J."/>
            <person name="Gabaldon T."/>
        </authorList>
    </citation>
    <scope>NUCLEOTIDE SEQUENCE</scope>
    <source>
        <strain evidence="1">NCAIM Y.01608</strain>
    </source>
</reference>
<dbReference type="Proteomes" id="UP000788993">
    <property type="component" value="Unassembled WGS sequence"/>
</dbReference>
<sequence>MSSNLLMDGLLGERAGISGSLAGCGAAEICSSDDLWNPSVGLSLCAIVWPMSCVVFEVAVSLSWNVRSALASVTKDSSAFSVVPECSFASRFSVKPPVYPSTKATSS</sequence>
<keyword evidence="2" id="KW-1185">Reference proteome</keyword>
<evidence type="ECO:0000313" key="1">
    <source>
        <dbReference type="EMBL" id="KAH3660704.1"/>
    </source>
</evidence>
<gene>
    <name evidence="1" type="ORF">OGATHE_005036</name>
</gene>
<evidence type="ECO:0000313" key="2">
    <source>
        <dbReference type="Proteomes" id="UP000788993"/>
    </source>
</evidence>
<dbReference type="EMBL" id="JAEUBD010001468">
    <property type="protein sequence ID" value="KAH3660704.1"/>
    <property type="molecule type" value="Genomic_DNA"/>
</dbReference>
<organism evidence="1 2">
    <name type="scientific">Ogataea polymorpha</name>
    <dbReference type="NCBI Taxonomy" id="460523"/>
    <lineage>
        <taxon>Eukaryota</taxon>
        <taxon>Fungi</taxon>
        <taxon>Dikarya</taxon>
        <taxon>Ascomycota</taxon>
        <taxon>Saccharomycotina</taxon>
        <taxon>Pichiomycetes</taxon>
        <taxon>Pichiales</taxon>
        <taxon>Pichiaceae</taxon>
        <taxon>Ogataea</taxon>
    </lineage>
</organism>
<accession>A0A9P8NX55</accession>
<comment type="caution">
    <text evidence="1">The sequence shown here is derived from an EMBL/GenBank/DDBJ whole genome shotgun (WGS) entry which is preliminary data.</text>
</comment>